<dbReference type="Proteomes" id="UP000620124">
    <property type="component" value="Unassembled WGS sequence"/>
</dbReference>
<keyword evidence="2" id="KW-1185">Reference proteome</keyword>
<dbReference type="EMBL" id="JACAZI010000003">
    <property type="protein sequence ID" value="KAF7364790.1"/>
    <property type="molecule type" value="Genomic_DNA"/>
</dbReference>
<evidence type="ECO:0000313" key="1">
    <source>
        <dbReference type="EMBL" id="KAF7364790.1"/>
    </source>
</evidence>
<name>A0A8H6YVV3_9AGAR</name>
<accession>A0A8H6YVV3</accession>
<comment type="caution">
    <text evidence="1">The sequence shown here is derived from an EMBL/GenBank/DDBJ whole genome shotgun (WGS) entry which is preliminary data.</text>
</comment>
<dbReference type="AlphaFoldDB" id="A0A8H6YVV3"/>
<organism evidence="1 2">
    <name type="scientific">Mycena venus</name>
    <dbReference type="NCBI Taxonomy" id="2733690"/>
    <lineage>
        <taxon>Eukaryota</taxon>
        <taxon>Fungi</taxon>
        <taxon>Dikarya</taxon>
        <taxon>Basidiomycota</taxon>
        <taxon>Agaricomycotina</taxon>
        <taxon>Agaricomycetes</taxon>
        <taxon>Agaricomycetidae</taxon>
        <taxon>Agaricales</taxon>
        <taxon>Marasmiineae</taxon>
        <taxon>Mycenaceae</taxon>
        <taxon>Mycena</taxon>
    </lineage>
</organism>
<proteinExistence type="predicted"/>
<evidence type="ECO:0000313" key="2">
    <source>
        <dbReference type="Proteomes" id="UP000620124"/>
    </source>
</evidence>
<protein>
    <submittedName>
        <fullName evidence="1">Uncharacterized protein</fullName>
    </submittedName>
</protein>
<dbReference type="OrthoDB" id="3125912at2759"/>
<sequence length="206" mass="22842">MSMVAGSDSSRSASLQISEIHVSSAEPTKLRVIVSVRMQLKRDKPIQLGDARSKGAERGLSIQFPHSIVDIGATLVVQVYRQHRLLSDEVLLKEEFPFQTLMEYCLGKSKSKVYAIFNQRGITIRMKLKPNSATLTLPDVESEPRLATLSRSSESRTINNYIYGGMGGSGGGGGLKISPQTMYISERLGRIGKIRRMHYSGRNARR</sequence>
<reference evidence="1" key="1">
    <citation type="submission" date="2020-05" db="EMBL/GenBank/DDBJ databases">
        <title>Mycena genomes resolve the evolution of fungal bioluminescence.</title>
        <authorList>
            <person name="Tsai I.J."/>
        </authorList>
    </citation>
    <scope>NUCLEOTIDE SEQUENCE</scope>
    <source>
        <strain evidence="1">CCC161011</strain>
    </source>
</reference>
<gene>
    <name evidence="1" type="ORF">MVEN_00349000</name>
</gene>